<keyword evidence="1" id="KW-0812">Transmembrane</keyword>
<dbReference type="AlphaFoldDB" id="A0A3M7QFJ4"/>
<sequence>MHHFSLKKIKPKYIKYTKAMLIIGFFRPAIFAVLIFGRRPGRQSGRPSRRSCSRFKKFLAASMAVCTVPNTKKLKRIFIIKLVLPLKSLNNFEKKKRQIRFRKVTSFKISTAANSLTGSLHNNREAELFMRGSIEELLLT</sequence>
<feature type="transmembrane region" description="Helical" evidence="1">
    <location>
        <begin position="20"/>
        <end position="37"/>
    </location>
</feature>
<name>A0A3M7QFJ4_BRAPC</name>
<accession>A0A3M7QFJ4</accession>
<proteinExistence type="predicted"/>
<keyword evidence="3" id="KW-1185">Reference proteome</keyword>
<evidence type="ECO:0000313" key="2">
    <source>
        <dbReference type="EMBL" id="RNA09811.1"/>
    </source>
</evidence>
<keyword evidence="1" id="KW-1133">Transmembrane helix</keyword>
<keyword evidence="1" id="KW-0472">Membrane</keyword>
<protein>
    <submittedName>
        <fullName evidence="2">Uncharacterized protein</fullName>
    </submittedName>
</protein>
<dbReference type="Proteomes" id="UP000276133">
    <property type="component" value="Unassembled WGS sequence"/>
</dbReference>
<gene>
    <name evidence="2" type="ORF">BpHYR1_010027</name>
</gene>
<evidence type="ECO:0000313" key="3">
    <source>
        <dbReference type="Proteomes" id="UP000276133"/>
    </source>
</evidence>
<evidence type="ECO:0000256" key="1">
    <source>
        <dbReference type="SAM" id="Phobius"/>
    </source>
</evidence>
<dbReference type="EMBL" id="REGN01006367">
    <property type="protein sequence ID" value="RNA09811.1"/>
    <property type="molecule type" value="Genomic_DNA"/>
</dbReference>
<organism evidence="2 3">
    <name type="scientific">Brachionus plicatilis</name>
    <name type="common">Marine rotifer</name>
    <name type="synonym">Brachionus muelleri</name>
    <dbReference type="NCBI Taxonomy" id="10195"/>
    <lineage>
        <taxon>Eukaryota</taxon>
        <taxon>Metazoa</taxon>
        <taxon>Spiralia</taxon>
        <taxon>Gnathifera</taxon>
        <taxon>Rotifera</taxon>
        <taxon>Eurotatoria</taxon>
        <taxon>Monogononta</taxon>
        <taxon>Pseudotrocha</taxon>
        <taxon>Ploima</taxon>
        <taxon>Brachionidae</taxon>
        <taxon>Brachionus</taxon>
    </lineage>
</organism>
<comment type="caution">
    <text evidence="2">The sequence shown here is derived from an EMBL/GenBank/DDBJ whole genome shotgun (WGS) entry which is preliminary data.</text>
</comment>
<reference evidence="2 3" key="1">
    <citation type="journal article" date="2018" name="Sci. Rep.">
        <title>Genomic signatures of local adaptation to the degree of environmental predictability in rotifers.</title>
        <authorList>
            <person name="Franch-Gras L."/>
            <person name="Hahn C."/>
            <person name="Garcia-Roger E.M."/>
            <person name="Carmona M.J."/>
            <person name="Serra M."/>
            <person name="Gomez A."/>
        </authorList>
    </citation>
    <scope>NUCLEOTIDE SEQUENCE [LARGE SCALE GENOMIC DNA]</scope>
    <source>
        <strain evidence="2">HYR1</strain>
    </source>
</reference>